<dbReference type="NCBIfam" id="NF033542">
    <property type="entry name" value="transpos_IS110"/>
    <property type="match status" value="1"/>
</dbReference>
<accession>A0A7X5UQL8</accession>
<feature type="domain" description="Transposase IS116/IS110/IS902 C-terminal" evidence="2">
    <location>
        <begin position="275"/>
        <end position="359"/>
    </location>
</feature>
<dbReference type="InterPro" id="IPR047650">
    <property type="entry name" value="Transpos_IS110"/>
</dbReference>
<dbReference type="GO" id="GO:0006313">
    <property type="term" value="P:DNA transposition"/>
    <property type="evidence" value="ECO:0007669"/>
    <property type="project" value="InterPro"/>
</dbReference>
<reference evidence="4 5" key="1">
    <citation type="submission" date="2020-03" db="EMBL/GenBank/DDBJ databases">
        <title>Sequencing the genomes of 1000 actinobacteria strains.</title>
        <authorList>
            <person name="Klenk H.-P."/>
        </authorList>
    </citation>
    <scope>NUCLEOTIDE SEQUENCE [LARGE SCALE GENOMIC DNA]</scope>
    <source>
        <strain evidence="4 5">DSM 45685</strain>
    </source>
</reference>
<evidence type="ECO:0000313" key="4">
    <source>
        <dbReference type="EMBL" id="NIJ11968.1"/>
    </source>
</evidence>
<evidence type="ECO:0000259" key="1">
    <source>
        <dbReference type="Pfam" id="PF01548"/>
    </source>
</evidence>
<dbReference type="GO" id="GO:0003677">
    <property type="term" value="F:DNA binding"/>
    <property type="evidence" value="ECO:0007669"/>
    <property type="project" value="InterPro"/>
</dbReference>
<evidence type="ECO:0000313" key="3">
    <source>
        <dbReference type="EMBL" id="NIJ10059.1"/>
    </source>
</evidence>
<dbReference type="RefSeq" id="WP_167165929.1">
    <property type="nucleotide sequence ID" value="NZ_JAAOYM010000001.1"/>
</dbReference>
<name>A0A7X5UQL8_9PSEU</name>
<dbReference type="InterPro" id="IPR002525">
    <property type="entry name" value="Transp_IS110-like_N"/>
</dbReference>
<feature type="domain" description="Transposase IS110-like N-terminal" evidence="1">
    <location>
        <begin position="11"/>
        <end position="166"/>
    </location>
</feature>
<dbReference type="InterPro" id="IPR003346">
    <property type="entry name" value="Transposase_20"/>
</dbReference>
<dbReference type="Proteomes" id="UP000545493">
    <property type="component" value="Unassembled WGS sequence"/>
</dbReference>
<dbReference type="EMBL" id="JAAOYM010000001">
    <property type="protein sequence ID" value="NIJ10059.1"/>
    <property type="molecule type" value="Genomic_DNA"/>
</dbReference>
<evidence type="ECO:0000259" key="2">
    <source>
        <dbReference type="Pfam" id="PF02371"/>
    </source>
</evidence>
<sequence length="412" mass="44578">MPQHDGPLFFVGIDWAAAEHAVCVLDRDGRKVAAFTIDHTAAGFTGLAARLDKHAEPEDMPVAIERPDGRLVDALLEAGHPVMPVKPNAIKTWRESEVLSGAKSDPGDAHVIADYLRVRIHRLRPAPPLSGHTKAVRTVVRARTELVEARVAAVNQLAALLDAHWPGAKAVFANIESAIALAFLTRYPTAASAASLTEKRLAAFCAKQGYSGKKPAAVLLARLRSAPGGTTDPTTCEGIRDAVLAQVGVLTALNTAIKALDRSITERMDTHPDGEVFRSFPRAGTINAAQILAEWGDAREVFDHPDAIAALAGITPVTKASGKQRGVSFRWACNKRLRVAITTFAANSRFCSPWAADIYDRARASGKDHPHATRILARAWVRVMWRCWQNRTPYDPALHGGAQQRIKQPLTA</sequence>
<dbReference type="GO" id="GO:0004803">
    <property type="term" value="F:transposase activity"/>
    <property type="evidence" value="ECO:0007669"/>
    <property type="project" value="InterPro"/>
</dbReference>
<dbReference type="PANTHER" id="PTHR33055:SF3">
    <property type="entry name" value="PUTATIVE TRANSPOSASE FOR IS117-RELATED"/>
    <property type="match status" value="1"/>
</dbReference>
<organism evidence="4 5">
    <name type="scientific">Saccharomonospora amisosensis</name>
    <dbReference type="NCBI Taxonomy" id="1128677"/>
    <lineage>
        <taxon>Bacteria</taxon>
        <taxon>Bacillati</taxon>
        <taxon>Actinomycetota</taxon>
        <taxon>Actinomycetes</taxon>
        <taxon>Pseudonocardiales</taxon>
        <taxon>Pseudonocardiaceae</taxon>
        <taxon>Saccharomonospora</taxon>
    </lineage>
</organism>
<evidence type="ECO:0000313" key="5">
    <source>
        <dbReference type="Proteomes" id="UP000545493"/>
    </source>
</evidence>
<dbReference type="EMBL" id="JAAOYM010000001">
    <property type="protein sequence ID" value="NIJ11968.1"/>
    <property type="molecule type" value="Genomic_DNA"/>
</dbReference>
<dbReference type="Pfam" id="PF02371">
    <property type="entry name" value="Transposase_20"/>
    <property type="match status" value="1"/>
</dbReference>
<dbReference type="Pfam" id="PF01548">
    <property type="entry name" value="DEDD_Tnp_IS110"/>
    <property type="match status" value="1"/>
</dbReference>
<dbReference type="PANTHER" id="PTHR33055">
    <property type="entry name" value="TRANSPOSASE FOR INSERTION SEQUENCE ELEMENT IS1111A"/>
    <property type="match status" value="1"/>
</dbReference>
<keyword evidence="5" id="KW-1185">Reference proteome</keyword>
<dbReference type="AlphaFoldDB" id="A0A7X5UQL8"/>
<proteinExistence type="predicted"/>
<comment type="caution">
    <text evidence="4">The sequence shown here is derived from an EMBL/GenBank/DDBJ whole genome shotgun (WGS) entry which is preliminary data.</text>
</comment>
<protein>
    <submittedName>
        <fullName evidence="4">Transposase</fullName>
    </submittedName>
</protein>
<gene>
    <name evidence="3" type="ORF">FHU38_000403</name>
    <name evidence="4" type="ORF">FHU38_002312</name>
</gene>